<accession>A0A1H9QAQ3</accession>
<evidence type="ECO:0000313" key="2">
    <source>
        <dbReference type="EMBL" id="SER57601.1"/>
    </source>
</evidence>
<reference evidence="3" key="1">
    <citation type="submission" date="2016-10" db="EMBL/GenBank/DDBJ databases">
        <authorList>
            <person name="Varghese N."/>
            <person name="Submissions S."/>
        </authorList>
    </citation>
    <scope>NUCLEOTIDE SEQUENCE [LARGE SCALE GENOMIC DNA]</scope>
    <source>
        <strain evidence="3">DSM 44437</strain>
    </source>
</reference>
<name>A0A1H9QAQ3_9PSEU</name>
<feature type="chain" id="PRO_5011732405" description="Extracellular repeat, HAF family" evidence="1">
    <location>
        <begin position="26"/>
        <end position="327"/>
    </location>
</feature>
<dbReference type="STRING" id="65499.SAMN04488000_11079"/>
<keyword evidence="3" id="KW-1185">Reference proteome</keyword>
<dbReference type="Proteomes" id="UP000199503">
    <property type="component" value="Unassembled WGS sequence"/>
</dbReference>
<dbReference type="EMBL" id="FOFV01000010">
    <property type="protein sequence ID" value="SER57601.1"/>
    <property type="molecule type" value="Genomic_DNA"/>
</dbReference>
<protein>
    <recommendedName>
        <fullName evidence="4">Extracellular repeat, HAF family</fullName>
    </recommendedName>
</protein>
<evidence type="ECO:0000256" key="1">
    <source>
        <dbReference type="SAM" id="SignalP"/>
    </source>
</evidence>
<proteinExistence type="predicted"/>
<sequence length="327" mass="33591">MSRRLSFAVSTALLATVVAAAPAHATTTITELGGLPGSAVNWVVAINDSGVAVGGSSTDGGYRTSAVKFDAGGASELVGPAGALTHLYAVNNNGVGAGLTTAGGTRPIRFAADGTYQVLGVPFGYTRAYASAIDDSGTAYGIASDHITNAQIPVRWRPNGVFTSMKMPSGATWGHVTTASPNGYVVGFVGGDGIGTTAVRWNPDGSVTTLAGLTENVRNTAQAVNRNGDVVGTADDGEQSFGVRWRADGAITKLAARVEPKSINDLGVTVGWAYHEGKQLPFRWNDDGEKLELGLPEGTDSVYQLDINNEGVIVGSAGIAAYKWTVS</sequence>
<organism evidence="2 3">
    <name type="scientific">Lentzea albida</name>
    <dbReference type="NCBI Taxonomy" id="65499"/>
    <lineage>
        <taxon>Bacteria</taxon>
        <taxon>Bacillati</taxon>
        <taxon>Actinomycetota</taxon>
        <taxon>Actinomycetes</taxon>
        <taxon>Pseudonocardiales</taxon>
        <taxon>Pseudonocardiaceae</taxon>
        <taxon>Lentzea</taxon>
    </lineage>
</organism>
<gene>
    <name evidence="2" type="ORF">SAMN04488000_11079</name>
</gene>
<evidence type="ECO:0000313" key="3">
    <source>
        <dbReference type="Proteomes" id="UP000199503"/>
    </source>
</evidence>
<evidence type="ECO:0008006" key="4">
    <source>
        <dbReference type="Google" id="ProtNLM"/>
    </source>
</evidence>
<dbReference type="AlphaFoldDB" id="A0A1H9QAQ3"/>
<feature type="signal peptide" evidence="1">
    <location>
        <begin position="1"/>
        <end position="25"/>
    </location>
</feature>
<keyword evidence="1" id="KW-0732">Signal</keyword>